<evidence type="ECO:0000313" key="3">
    <source>
        <dbReference type="Proteomes" id="UP000008810"/>
    </source>
</evidence>
<gene>
    <name evidence="1" type="ORF">BRADI_3g38404v3</name>
</gene>
<protein>
    <submittedName>
        <fullName evidence="1 2">Uncharacterized protein</fullName>
    </submittedName>
</protein>
<dbReference type="EMBL" id="CM000882">
    <property type="protein sequence ID" value="PNT68298.1"/>
    <property type="molecule type" value="Genomic_DNA"/>
</dbReference>
<evidence type="ECO:0000313" key="2">
    <source>
        <dbReference type="EnsemblPlants" id="PNT68298"/>
    </source>
</evidence>
<dbReference type="InParanoid" id="A0A2K2D202"/>
<reference evidence="1" key="2">
    <citation type="submission" date="2017-06" db="EMBL/GenBank/DDBJ databases">
        <title>WGS assembly of Brachypodium distachyon.</title>
        <authorList>
            <consortium name="The International Brachypodium Initiative"/>
            <person name="Lucas S."/>
            <person name="Harmon-Smith M."/>
            <person name="Lail K."/>
            <person name="Tice H."/>
            <person name="Grimwood J."/>
            <person name="Bruce D."/>
            <person name="Barry K."/>
            <person name="Shu S."/>
            <person name="Lindquist E."/>
            <person name="Wang M."/>
            <person name="Pitluck S."/>
            <person name="Vogel J.P."/>
            <person name="Garvin D.F."/>
            <person name="Mockler T.C."/>
            <person name="Schmutz J."/>
            <person name="Rokhsar D."/>
            <person name="Bevan M.W."/>
        </authorList>
    </citation>
    <scope>NUCLEOTIDE SEQUENCE</scope>
    <source>
        <strain evidence="1">Bd21</strain>
    </source>
</reference>
<reference evidence="1 2" key="1">
    <citation type="journal article" date="2010" name="Nature">
        <title>Genome sequencing and analysis of the model grass Brachypodium distachyon.</title>
        <authorList>
            <consortium name="International Brachypodium Initiative"/>
        </authorList>
    </citation>
    <scope>NUCLEOTIDE SEQUENCE [LARGE SCALE GENOMIC DNA]</scope>
    <source>
        <strain evidence="1 2">Bd21</strain>
    </source>
</reference>
<evidence type="ECO:0000313" key="1">
    <source>
        <dbReference type="EMBL" id="PNT68298.1"/>
    </source>
</evidence>
<accession>A0A2K2D202</accession>
<dbReference type="Proteomes" id="UP000008810">
    <property type="component" value="Chromosome 3"/>
</dbReference>
<sequence length="78" mass="9393">MPRAQRRWFAGADEANIQLFDLRQRKRTMRCAQHLRILHCDREREALERRRTLISRRRRWQEACERLAGWGAESGGAM</sequence>
<dbReference type="AlphaFoldDB" id="A0A2K2D202"/>
<dbReference type="EnsemblPlants" id="PNT68298">
    <property type="protein sequence ID" value="PNT68298"/>
    <property type="gene ID" value="BRADI_3g38404v3"/>
</dbReference>
<keyword evidence="3" id="KW-1185">Reference proteome</keyword>
<organism evidence="1">
    <name type="scientific">Brachypodium distachyon</name>
    <name type="common">Purple false brome</name>
    <name type="synonym">Trachynia distachya</name>
    <dbReference type="NCBI Taxonomy" id="15368"/>
    <lineage>
        <taxon>Eukaryota</taxon>
        <taxon>Viridiplantae</taxon>
        <taxon>Streptophyta</taxon>
        <taxon>Embryophyta</taxon>
        <taxon>Tracheophyta</taxon>
        <taxon>Spermatophyta</taxon>
        <taxon>Magnoliopsida</taxon>
        <taxon>Liliopsida</taxon>
        <taxon>Poales</taxon>
        <taxon>Poaceae</taxon>
        <taxon>BOP clade</taxon>
        <taxon>Pooideae</taxon>
        <taxon>Stipodae</taxon>
        <taxon>Brachypodieae</taxon>
        <taxon>Brachypodium</taxon>
    </lineage>
</organism>
<reference evidence="2" key="3">
    <citation type="submission" date="2018-08" db="UniProtKB">
        <authorList>
            <consortium name="EnsemblPlants"/>
        </authorList>
    </citation>
    <scope>IDENTIFICATION</scope>
    <source>
        <strain evidence="2">cv. Bd21</strain>
    </source>
</reference>
<dbReference type="Gramene" id="PNT68298">
    <property type="protein sequence ID" value="PNT68298"/>
    <property type="gene ID" value="BRADI_3g38404v3"/>
</dbReference>
<name>A0A2K2D202_BRADI</name>
<proteinExistence type="predicted"/>